<evidence type="ECO:0000313" key="3">
    <source>
        <dbReference type="EMBL" id="AIF83133.1"/>
    </source>
</evidence>
<gene>
    <name evidence="3" type="ORF">NTE_01060</name>
</gene>
<keyword evidence="2" id="KW-1133">Transmembrane helix</keyword>
<evidence type="ECO:0000313" key="4">
    <source>
        <dbReference type="Proteomes" id="UP000028194"/>
    </source>
</evidence>
<sequence>MVGEAIANFDPYVGVAIGLFVVGLFAVMVYEKSSSSKSKHQQQQQHTAADVDAKRSSRSSSDS</sequence>
<evidence type="ECO:0000256" key="1">
    <source>
        <dbReference type="SAM" id="MobiDB-lite"/>
    </source>
</evidence>
<dbReference type="Proteomes" id="UP000028194">
    <property type="component" value="Chromosome"/>
</dbReference>
<proteinExistence type="predicted"/>
<name>A0A075MPJ2_9ARCH</name>
<accession>A0A075MPJ2</accession>
<dbReference type="STRING" id="1459636.NTE_01060"/>
<keyword evidence="2" id="KW-0812">Transmembrane</keyword>
<evidence type="ECO:0000256" key="2">
    <source>
        <dbReference type="SAM" id="Phobius"/>
    </source>
</evidence>
<keyword evidence="4" id="KW-1185">Reference proteome</keyword>
<dbReference type="KEGG" id="nev:NTE_01060"/>
<feature type="compositionally biased region" description="Low complexity" evidence="1">
    <location>
        <begin position="35"/>
        <end position="46"/>
    </location>
</feature>
<feature type="transmembrane region" description="Helical" evidence="2">
    <location>
        <begin position="12"/>
        <end position="30"/>
    </location>
</feature>
<feature type="region of interest" description="Disordered" evidence="1">
    <location>
        <begin position="35"/>
        <end position="63"/>
    </location>
</feature>
<dbReference type="HOGENOM" id="CLU_2949437_0_0_2"/>
<dbReference type="AlphaFoldDB" id="A0A075MPJ2"/>
<dbReference type="EMBL" id="CP007174">
    <property type="protein sequence ID" value="AIF83133.1"/>
    <property type="molecule type" value="Genomic_DNA"/>
</dbReference>
<protein>
    <submittedName>
        <fullName evidence="3">Uncharacterized protein</fullName>
    </submittedName>
</protein>
<reference evidence="3 4" key="1">
    <citation type="journal article" date="2014" name="PLoS ONE">
        <title>Genome Sequence of Candidatus Nitrososphaera evergladensis from Group I.1b Enriched from Everglades Soil Reveals Novel Genomic Features of the Ammonia-Oxidizing Archaea.</title>
        <authorList>
            <person name="Zhalnina K.V."/>
            <person name="Dias R."/>
            <person name="Leonard M.T."/>
            <person name="Dorr de Quadros P."/>
            <person name="Camargo F.A."/>
            <person name="Drew J.C."/>
            <person name="Farmerie W.G."/>
            <person name="Daroub S.H."/>
            <person name="Triplett E.W."/>
        </authorList>
    </citation>
    <scope>NUCLEOTIDE SEQUENCE [LARGE SCALE GENOMIC DNA]</scope>
    <source>
        <strain evidence="3 4">SR1</strain>
    </source>
</reference>
<keyword evidence="2" id="KW-0472">Membrane</keyword>
<organism evidence="3 4">
    <name type="scientific">Candidatus Nitrososphaera evergladensis SR1</name>
    <dbReference type="NCBI Taxonomy" id="1459636"/>
    <lineage>
        <taxon>Archaea</taxon>
        <taxon>Nitrososphaerota</taxon>
        <taxon>Nitrososphaeria</taxon>
        <taxon>Nitrososphaerales</taxon>
        <taxon>Nitrososphaeraceae</taxon>
        <taxon>Nitrososphaera</taxon>
    </lineage>
</organism>